<evidence type="ECO:0000256" key="1">
    <source>
        <dbReference type="SAM" id="MobiDB-lite"/>
    </source>
</evidence>
<dbReference type="Proteomes" id="UP000230750">
    <property type="component" value="Unassembled WGS sequence"/>
</dbReference>
<dbReference type="InterPro" id="IPR045852">
    <property type="entry name" value="UNC80_central"/>
</dbReference>
<dbReference type="PANTHER" id="PTHR31781">
    <property type="entry name" value="UNC80"/>
    <property type="match status" value="1"/>
</dbReference>
<dbReference type="GO" id="GO:0030424">
    <property type="term" value="C:axon"/>
    <property type="evidence" value="ECO:0007669"/>
    <property type="project" value="TreeGrafter"/>
</dbReference>
<keyword evidence="4" id="KW-1185">Reference proteome</keyword>
<dbReference type="OrthoDB" id="5584001at2759"/>
<proteinExistence type="predicted"/>
<reference evidence="3 4" key="1">
    <citation type="journal article" date="2017" name="PLoS Biol.">
        <title>The sea cucumber genome provides insights into morphological evolution and visceral regeneration.</title>
        <authorList>
            <person name="Zhang X."/>
            <person name="Sun L."/>
            <person name="Yuan J."/>
            <person name="Sun Y."/>
            <person name="Gao Y."/>
            <person name="Zhang L."/>
            <person name="Li S."/>
            <person name="Dai H."/>
            <person name="Hamel J.F."/>
            <person name="Liu C."/>
            <person name="Yu Y."/>
            <person name="Liu S."/>
            <person name="Lin W."/>
            <person name="Guo K."/>
            <person name="Jin S."/>
            <person name="Xu P."/>
            <person name="Storey K.B."/>
            <person name="Huan P."/>
            <person name="Zhang T."/>
            <person name="Zhou Y."/>
            <person name="Zhang J."/>
            <person name="Lin C."/>
            <person name="Li X."/>
            <person name="Xing L."/>
            <person name="Huo D."/>
            <person name="Sun M."/>
            <person name="Wang L."/>
            <person name="Mercier A."/>
            <person name="Li F."/>
            <person name="Yang H."/>
            <person name="Xiang J."/>
        </authorList>
    </citation>
    <scope>NUCLEOTIDE SEQUENCE [LARGE SCALE GENOMIC DNA]</scope>
    <source>
        <strain evidence="3">Shaxun</strain>
        <tissue evidence="3">Muscle</tissue>
    </source>
</reference>
<evidence type="ECO:0000259" key="2">
    <source>
        <dbReference type="Pfam" id="PF19424"/>
    </source>
</evidence>
<comment type="caution">
    <text evidence="3">The sequence shown here is derived from an EMBL/GenBank/DDBJ whole genome shotgun (WGS) entry which is preliminary data.</text>
</comment>
<dbReference type="AlphaFoldDB" id="A0A2G8K0A5"/>
<feature type="region of interest" description="Disordered" evidence="1">
    <location>
        <begin position="233"/>
        <end position="256"/>
    </location>
</feature>
<evidence type="ECO:0000313" key="3">
    <source>
        <dbReference type="EMBL" id="PIK41436.1"/>
    </source>
</evidence>
<feature type="compositionally biased region" description="Basic and acidic residues" evidence="1">
    <location>
        <begin position="234"/>
        <end position="247"/>
    </location>
</feature>
<dbReference type="STRING" id="307972.A0A2G8K0A5"/>
<dbReference type="GO" id="GO:0055080">
    <property type="term" value="P:monoatomic cation homeostasis"/>
    <property type="evidence" value="ECO:0007669"/>
    <property type="project" value="TreeGrafter"/>
</dbReference>
<name>A0A2G8K0A5_STIJA</name>
<feature type="domain" description="Protein UNC80 central region" evidence="2">
    <location>
        <begin position="28"/>
        <end position="244"/>
    </location>
</feature>
<sequence length="277" mass="30890">MFGRSATSRTNSGVQINNVTIPLDLMEVHKDEDSPTMKYMKTQAVNPYIAPMEILCKAAPLLSDELLADAVPLAWEVLLDDCQQLASAADSDQVTSLMVAEMQHFDAGMRVDAIQRFCNSLAIPPSVWPHMEDKASMTFKVPPPSIDFTVPSPTLGNNSLPVLDPPWMPTVVDNFDEVSSDEESRAFASVAVSRTHQRLENLRKHWLKEEERKRQAGETYHLTNVPIIQQAAHEPSHHTNLEEEGKAGPHLKKSSPFRNKECNLVIPSIVLDPFTEV</sequence>
<dbReference type="GO" id="GO:0034703">
    <property type="term" value="C:cation channel complex"/>
    <property type="evidence" value="ECO:0007669"/>
    <property type="project" value="TreeGrafter"/>
</dbReference>
<accession>A0A2G8K0A5</accession>
<evidence type="ECO:0000313" key="4">
    <source>
        <dbReference type="Proteomes" id="UP000230750"/>
    </source>
</evidence>
<protein>
    <recommendedName>
        <fullName evidence="2">Protein UNC80 central region domain-containing protein</fullName>
    </recommendedName>
</protein>
<dbReference type="EMBL" id="MRZV01001019">
    <property type="protein sequence ID" value="PIK41436.1"/>
    <property type="molecule type" value="Genomic_DNA"/>
</dbReference>
<dbReference type="Pfam" id="PF19424">
    <property type="entry name" value="UNC80"/>
    <property type="match status" value="1"/>
</dbReference>
<organism evidence="3 4">
    <name type="scientific">Stichopus japonicus</name>
    <name type="common">Sea cucumber</name>
    <dbReference type="NCBI Taxonomy" id="307972"/>
    <lineage>
        <taxon>Eukaryota</taxon>
        <taxon>Metazoa</taxon>
        <taxon>Echinodermata</taxon>
        <taxon>Eleutherozoa</taxon>
        <taxon>Echinozoa</taxon>
        <taxon>Holothuroidea</taxon>
        <taxon>Aspidochirotacea</taxon>
        <taxon>Aspidochirotida</taxon>
        <taxon>Stichopodidae</taxon>
        <taxon>Apostichopus</taxon>
    </lineage>
</organism>
<dbReference type="PANTHER" id="PTHR31781:SF1">
    <property type="entry name" value="PROTEIN UNC-80 HOMOLOG"/>
    <property type="match status" value="1"/>
</dbReference>
<gene>
    <name evidence="3" type="ORF">BSL78_21706</name>
</gene>
<dbReference type="GO" id="GO:0005261">
    <property type="term" value="F:monoatomic cation channel activity"/>
    <property type="evidence" value="ECO:0007669"/>
    <property type="project" value="TreeGrafter"/>
</dbReference>